<name>A0A0S4L164_9CAUD</name>
<dbReference type="OrthoDB" id="30475at10239"/>
<protein>
    <submittedName>
        <fullName evidence="2">Toxic anion resistance protein (TelA)</fullName>
    </submittedName>
</protein>
<keyword evidence="3" id="KW-1185">Reference proteome</keyword>
<keyword evidence="1" id="KW-0175">Coiled coil</keyword>
<dbReference type="Proteomes" id="UP000204441">
    <property type="component" value="Genome"/>
</dbReference>
<feature type="coiled-coil region" evidence="1">
    <location>
        <begin position="189"/>
        <end position="250"/>
    </location>
</feature>
<sequence>MTPLQKLQELRKESKPTMSTVFQRMQTTTMPVQGAKPGHAPAFVGVIDHAPRPSAFPATIREAGLPARNLIVSDDDIDRIGENVSRELGNTTQKIITKMSVGKFEELGAILTVIASEADKLDPASLQKGGVVGWFQNKFSDLKNTLTMRLSSAQQVFGDLENKISTNITTQQAWITDMEGLYGENYNHYNKIVNEMREVENLINTCEAQVAAWPEIDLNGPNAAMEAQMVRDAESKIHRLKLKLDTLLRLKTMTEINSPRIRQQQESSRTAVSTLKGIMMNIPVIMMEFALFKQTLDVNTSIQLVSNVRDLTEKSLLQGSAGAKLAAINSAKALGTATISTETLSTLRQRVLETVTEVRQIERDDVARCTTDAKELANGQKSLLTALKQTGSI</sequence>
<dbReference type="RefSeq" id="YP_009222751.1">
    <property type="nucleotide sequence ID" value="NC_029065.1"/>
</dbReference>
<dbReference type="Pfam" id="PF05816">
    <property type="entry name" value="TelA"/>
    <property type="match status" value="1"/>
</dbReference>
<reference evidence="3" key="1">
    <citation type="submission" date="2015-10" db="EMBL/GenBank/DDBJ databases">
        <authorList>
            <person name="Millard A."/>
        </authorList>
    </citation>
    <scope>NUCLEOTIDE SEQUENCE [LARGE SCALE GENOMIC DNA]</scope>
</reference>
<evidence type="ECO:0000313" key="2">
    <source>
        <dbReference type="EMBL" id="CUR44372.1"/>
    </source>
</evidence>
<proteinExistence type="predicted"/>
<evidence type="ECO:0000313" key="3">
    <source>
        <dbReference type="Proteomes" id="UP000204441"/>
    </source>
</evidence>
<dbReference type="GeneID" id="26799136"/>
<dbReference type="InterPro" id="IPR008863">
    <property type="entry name" value="Toxic_anion-R_TelA"/>
</dbReference>
<organism evidence="2 3">
    <name type="scientific">Pseudomonas phage VCM</name>
    <dbReference type="NCBI Taxonomy" id="1729937"/>
    <lineage>
        <taxon>Viruses</taxon>
        <taxon>Duplodnaviria</taxon>
        <taxon>Heunggongvirae</taxon>
        <taxon>Uroviricota</taxon>
        <taxon>Caudoviricetes</taxon>
        <taxon>Vandenendeviridae</taxon>
        <taxon>Gorskivirinae</taxon>
        <taxon>Kremarvirus</taxon>
        <taxon>Kremarvirus VCM</taxon>
        <taxon>Otagovirus VCM</taxon>
    </lineage>
</organism>
<accession>A0A0S4L164</accession>
<gene>
    <name evidence="2" type="ORF">VCM_00170</name>
</gene>
<dbReference type="EMBL" id="LN887844">
    <property type="protein sequence ID" value="CUR44372.1"/>
    <property type="molecule type" value="Genomic_DNA"/>
</dbReference>
<dbReference type="KEGG" id="vg:26799136"/>
<evidence type="ECO:0000256" key="1">
    <source>
        <dbReference type="SAM" id="Coils"/>
    </source>
</evidence>